<keyword evidence="5 9" id="KW-0560">Oxidoreductase</keyword>
<gene>
    <name evidence="12" type="ORF">AKJ50_00020</name>
</gene>
<keyword evidence="4 9" id="KW-0274">FAD</keyword>
<comment type="caution">
    <text evidence="12">The sequence shown here is derived from an EMBL/GenBank/DDBJ whole genome shotgun (WGS) entry which is preliminary data.</text>
</comment>
<keyword evidence="13" id="KW-1185">Reference proteome</keyword>
<feature type="domain" description="FAD/NAD(P)-binding" evidence="11">
    <location>
        <begin position="4"/>
        <end position="320"/>
    </location>
</feature>
<dbReference type="AlphaFoldDB" id="A0A133VH02"/>
<evidence type="ECO:0000256" key="4">
    <source>
        <dbReference type="ARBA" id="ARBA00022827"/>
    </source>
</evidence>
<dbReference type="EMBL" id="LHYD01000001">
    <property type="protein sequence ID" value="KXB05719.1"/>
    <property type="molecule type" value="Genomic_DNA"/>
</dbReference>
<dbReference type="PIRSF" id="PIRSF000350">
    <property type="entry name" value="Mercury_reductase_MerA"/>
    <property type="match status" value="1"/>
</dbReference>
<dbReference type="InterPro" id="IPR050151">
    <property type="entry name" value="Class-I_Pyr_Nuc-Dis_Oxidored"/>
</dbReference>
<evidence type="ECO:0000256" key="2">
    <source>
        <dbReference type="ARBA" id="ARBA00007532"/>
    </source>
</evidence>
<evidence type="ECO:0000256" key="9">
    <source>
        <dbReference type="RuleBase" id="RU003691"/>
    </source>
</evidence>
<keyword evidence="8 9" id="KW-0676">Redox-active center</keyword>
<accession>A0A133VH02</accession>
<name>A0A133VH02_9EURY</name>
<dbReference type="Pfam" id="PF02852">
    <property type="entry name" value="Pyr_redox_dim"/>
    <property type="match status" value="1"/>
</dbReference>
<dbReference type="SUPFAM" id="SSF55424">
    <property type="entry name" value="FAD/NAD-linked reductases, dimerisation (C-terminal) domain"/>
    <property type="match status" value="1"/>
</dbReference>
<evidence type="ECO:0000313" key="12">
    <source>
        <dbReference type="EMBL" id="KXB05719.1"/>
    </source>
</evidence>
<evidence type="ECO:0000256" key="1">
    <source>
        <dbReference type="ARBA" id="ARBA00001974"/>
    </source>
</evidence>
<keyword evidence="6" id="KW-0520">NAD</keyword>
<protein>
    <recommendedName>
        <fullName evidence="14">Dihydrolipoyl dehydrogenase</fullName>
    </recommendedName>
</protein>
<dbReference type="InterPro" id="IPR023753">
    <property type="entry name" value="FAD/NAD-binding_dom"/>
</dbReference>
<dbReference type="InterPro" id="IPR016156">
    <property type="entry name" value="FAD/NAD-linked_Rdtase_dimer_sf"/>
</dbReference>
<comment type="similarity">
    <text evidence="2 9">Belongs to the class-I pyridine nucleotide-disulfide oxidoreductase family.</text>
</comment>
<evidence type="ECO:0000256" key="8">
    <source>
        <dbReference type="ARBA" id="ARBA00023284"/>
    </source>
</evidence>
<proteinExistence type="inferred from homology"/>
<dbReference type="GO" id="GO:0004148">
    <property type="term" value="F:dihydrolipoyl dehydrogenase (NADH) activity"/>
    <property type="evidence" value="ECO:0007669"/>
    <property type="project" value="TreeGrafter"/>
</dbReference>
<reference evidence="12 13" key="1">
    <citation type="journal article" date="2016" name="Sci. Rep.">
        <title>Metabolic traits of an uncultured archaeal lineage -MSBL1- from brine pools of the Red Sea.</title>
        <authorList>
            <person name="Mwirichia R."/>
            <person name="Alam I."/>
            <person name="Rashid M."/>
            <person name="Vinu M."/>
            <person name="Ba-Alawi W."/>
            <person name="Anthony Kamau A."/>
            <person name="Kamanda Ngugi D."/>
            <person name="Goker M."/>
            <person name="Klenk H.P."/>
            <person name="Bajic V."/>
            <person name="Stingl U."/>
        </authorList>
    </citation>
    <scope>NUCLEOTIDE SEQUENCE [LARGE SCALE GENOMIC DNA]</scope>
    <source>
        <strain evidence="12">SCGC-AAA382A13</strain>
    </source>
</reference>
<comment type="cofactor">
    <cofactor evidence="1">
        <name>FAD</name>
        <dbReference type="ChEBI" id="CHEBI:57692"/>
    </cofactor>
</comment>
<dbReference type="PANTHER" id="PTHR22912:SF151">
    <property type="entry name" value="DIHYDROLIPOYL DEHYDROGENASE, MITOCHONDRIAL"/>
    <property type="match status" value="1"/>
</dbReference>
<dbReference type="PANTHER" id="PTHR22912">
    <property type="entry name" value="DISULFIDE OXIDOREDUCTASE"/>
    <property type="match status" value="1"/>
</dbReference>
<evidence type="ECO:0000256" key="6">
    <source>
        <dbReference type="ARBA" id="ARBA00023027"/>
    </source>
</evidence>
<evidence type="ECO:0000259" key="10">
    <source>
        <dbReference type="Pfam" id="PF02852"/>
    </source>
</evidence>
<dbReference type="Gene3D" id="3.30.390.30">
    <property type="match status" value="1"/>
</dbReference>
<dbReference type="InterPro" id="IPR004099">
    <property type="entry name" value="Pyr_nucl-diS_OxRdtase_dimer"/>
</dbReference>
<dbReference type="Gene3D" id="3.50.50.60">
    <property type="entry name" value="FAD/NAD(P)-binding domain"/>
    <property type="match status" value="2"/>
</dbReference>
<keyword evidence="3 9" id="KW-0285">Flavoprotein</keyword>
<organism evidence="12 13">
    <name type="scientific">candidate division MSBL1 archaeon SCGC-AAA382A13</name>
    <dbReference type="NCBI Taxonomy" id="1698279"/>
    <lineage>
        <taxon>Archaea</taxon>
        <taxon>Methanobacteriati</taxon>
        <taxon>Methanobacteriota</taxon>
        <taxon>candidate division MSBL1</taxon>
    </lineage>
</organism>
<sequence>MEKYDVIVVGSGSGMNIASRAVRDGRKVAVIDKDPPGGTCLNRGCIPSKVMIYPADIISEVKNFSKLGINFSDLEVDFQKIMERTRKSFLPDRERIKKNLKQESNLTFYNDKGRFVSDYTMKVSGEEIKADKIFLFSGSRPLIPPIEGINDIDYLTNRNIFDLSEKPESLIIIGGGYVATEFAHFFSAIGTEVTILEQMDRLLVQQDPEISKLLEEKLSSRMAVKTNHKVEKVGKSGEKKFVIAKNTETEEEMEITGESILLATGRRSNADLLEVDNTGVKTNEDGWIISNEFLETTKKNIWVGGDATGKYMFKHVANYEAAVAWHNAFSDHKMKIDYHAIPSAVFTHPQIASVGLNIEEAKKEHDAVLVGKSEYKDTAYGYAMGVEDGFCKIIINPDNGEILGAHIIGPFAPLLIQEVINLMYTEERSVNPLYDALHIHPALSEVVSWSLDNLKEV</sequence>
<evidence type="ECO:0000259" key="11">
    <source>
        <dbReference type="Pfam" id="PF07992"/>
    </source>
</evidence>
<dbReference type="GO" id="GO:0050660">
    <property type="term" value="F:flavin adenine dinucleotide binding"/>
    <property type="evidence" value="ECO:0007669"/>
    <property type="project" value="TreeGrafter"/>
</dbReference>
<dbReference type="NCBIfam" id="NF004947">
    <property type="entry name" value="PRK06292.2-5"/>
    <property type="match status" value="1"/>
</dbReference>
<feature type="domain" description="Pyridine nucleotide-disulphide oxidoreductase dimerisation" evidence="10">
    <location>
        <begin position="341"/>
        <end position="450"/>
    </location>
</feature>
<dbReference type="SUPFAM" id="SSF51905">
    <property type="entry name" value="FAD/NAD(P)-binding domain"/>
    <property type="match status" value="1"/>
</dbReference>
<evidence type="ECO:0008006" key="14">
    <source>
        <dbReference type="Google" id="ProtNLM"/>
    </source>
</evidence>
<evidence type="ECO:0000256" key="5">
    <source>
        <dbReference type="ARBA" id="ARBA00023002"/>
    </source>
</evidence>
<evidence type="ECO:0000256" key="7">
    <source>
        <dbReference type="ARBA" id="ARBA00023157"/>
    </source>
</evidence>
<dbReference type="Proteomes" id="UP000070311">
    <property type="component" value="Unassembled WGS sequence"/>
</dbReference>
<dbReference type="GO" id="GO:0006103">
    <property type="term" value="P:2-oxoglutarate metabolic process"/>
    <property type="evidence" value="ECO:0007669"/>
    <property type="project" value="TreeGrafter"/>
</dbReference>
<dbReference type="InterPro" id="IPR001100">
    <property type="entry name" value="Pyr_nuc-diS_OxRdtase"/>
</dbReference>
<dbReference type="PRINTS" id="PR00411">
    <property type="entry name" value="PNDRDTASEI"/>
</dbReference>
<dbReference type="PRINTS" id="PR00368">
    <property type="entry name" value="FADPNR"/>
</dbReference>
<evidence type="ECO:0000256" key="3">
    <source>
        <dbReference type="ARBA" id="ARBA00022630"/>
    </source>
</evidence>
<dbReference type="InterPro" id="IPR012999">
    <property type="entry name" value="Pyr_OxRdtase_I_AS"/>
</dbReference>
<dbReference type="Pfam" id="PF07992">
    <property type="entry name" value="Pyr_redox_2"/>
    <property type="match status" value="1"/>
</dbReference>
<evidence type="ECO:0000313" key="13">
    <source>
        <dbReference type="Proteomes" id="UP000070311"/>
    </source>
</evidence>
<dbReference type="InterPro" id="IPR036188">
    <property type="entry name" value="FAD/NAD-bd_sf"/>
</dbReference>
<keyword evidence="7" id="KW-1015">Disulfide bond</keyword>
<dbReference type="PROSITE" id="PS00076">
    <property type="entry name" value="PYRIDINE_REDOX_1"/>
    <property type="match status" value="1"/>
</dbReference>